<dbReference type="InterPro" id="IPR000600">
    <property type="entry name" value="ROK"/>
</dbReference>
<dbReference type="InterPro" id="IPR043129">
    <property type="entry name" value="ATPase_NBD"/>
</dbReference>
<protein>
    <submittedName>
        <fullName evidence="3">ROK family transcriptional regulator</fullName>
    </submittedName>
</protein>
<comment type="similarity">
    <text evidence="1">Belongs to the ROK (NagC/XylR) family.</text>
</comment>
<dbReference type="PANTHER" id="PTHR18964">
    <property type="entry name" value="ROK (REPRESSOR, ORF, KINASE) FAMILY"/>
    <property type="match status" value="1"/>
</dbReference>
<dbReference type="InterPro" id="IPR000835">
    <property type="entry name" value="HTH_MarR-typ"/>
</dbReference>
<dbReference type="PANTHER" id="PTHR18964:SF149">
    <property type="entry name" value="BIFUNCTIONAL UDP-N-ACETYLGLUCOSAMINE 2-EPIMERASE_N-ACETYLMANNOSAMINE KINASE"/>
    <property type="match status" value="1"/>
</dbReference>
<evidence type="ECO:0000256" key="1">
    <source>
        <dbReference type="ARBA" id="ARBA00006479"/>
    </source>
</evidence>
<dbReference type="Proteomes" id="UP000469292">
    <property type="component" value="Unassembled WGS sequence"/>
</dbReference>
<dbReference type="SUPFAM" id="SSF53067">
    <property type="entry name" value="Actin-like ATPase domain"/>
    <property type="match status" value="2"/>
</dbReference>
<dbReference type="InterPro" id="IPR036390">
    <property type="entry name" value="WH_DNA-bd_sf"/>
</dbReference>
<dbReference type="InterPro" id="IPR036388">
    <property type="entry name" value="WH-like_DNA-bd_sf"/>
</dbReference>
<reference evidence="3 4" key="1">
    <citation type="submission" date="2019-09" db="EMBL/GenBank/DDBJ databases">
        <title>Phylogenetic characterization of a novel taxon of the genus Bifidobacterium: Bifidobacterium choloepi sp. nov.</title>
        <authorList>
            <person name="Modesto M."/>
            <person name="Satti M."/>
        </authorList>
    </citation>
    <scope>NUCLEOTIDE SEQUENCE [LARGE SCALE GENOMIC DNA]</scope>
    <source>
        <strain evidence="3 4">BRDM6</strain>
    </source>
</reference>
<evidence type="ECO:0000313" key="3">
    <source>
        <dbReference type="EMBL" id="NEG69662.1"/>
    </source>
</evidence>
<dbReference type="EMBL" id="VYSG01000001">
    <property type="protein sequence ID" value="NEG69662.1"/>
    <property type="molecule type" value="Genomic_DNA"/>
</dbReference>
<organism evidence="3 4">
    <name type="scientific">Bifidobacterium choloepi</name>
    <dbReference type="NCBI Taxonomy" id="2614131"/>
    <lineage>
        <taxon>Bacteria</taxon>
        <taxon>Bacillati</taxon>
        <taxon>Actinomycetota</taxon>
        <taxon>Actinomycetes</taxon>
        <taxon>Bifidobacteriales</taxon>
        <taxon>Bifidobacteriaceae</taxon>
        <taxon>Bifidobacterium</taxon>
    </lineage>
</organism>
<dbReference type="CDD" id="cd00090">
    <property type="entry name" value="HTH_ARSR"/>
    <property type="match status" value="1"/>
</dbReference>
<gene>
    <name evidence="3" type="ORF">F6S87_03320</name>
</gene>
<dbReference type="SUPFAM" id="SSF46785">
    <property type="entry name" value="Winged helix' DNA-binding domain"/>
    <property type="match status" value="1"/>
</dbReference>
<name>A0A6I5NLL4_9BIFI</name>
<accession>A0A6I5NLL4</accession>
<dbReference type="Pfam" id="PF01047">
    <property type="entry name" value="MarR"/>
    <property type="match status" value="1"/>
</dbReference>
<evidence type="ECO:0000313" key="4">
    <source>
        <dbReference type="Proteomes" id="UP000469292"/>
    </source>
</evidence>
<comment type="caution">
    <text evidence="3">The sequence shown here is derived from an EMBL/GenBank/DDBJ whole genome shotgun (WGS) entry which is preliminary data.</text>
</comment>
<sequence>MGGTTNTMKTDDNAGTTVKQRNRIALLTMLYRGDPATKQDIARQINLSLPTVTENLNALEEQGLVIRAELQESTGGRKPQTFTFNSQHFLAIGVAMRSTELVVQAIDLHGNTIMRRRRQIPFHNEASYYRRVGTLVEEFAAEVEKKGSHVLGVAIAISGTVSVNGPELSVASDAEWADRNLPLATIAQVTQQRCILVRHDEAEAMAELWHDPTIDDAAYISVGPSVNSAVIVDGTLHRRRQPSNAGTIGHMTLVRDGLMCSCGNRGCVNAYCSLPMLPEEGESLPGFFSVLEQGEVNHRHRLNEWFDNLAQAIANMRSVIPMDIIVGGQAAHYLDDDDIATLYSRVNAIEHNDPSAPPAFRMRRSLNIDEQDVIGAALVLVREYLDHPYRICQ</sequence>
<dbReference type="Gene3D" id="3.30.420.40">
    <property type="match status" value="2"/>
</dbReference>
<dbReference type="InterPro" id="IPR011991">
    <property type="entry name" value="ArsR-like_HTH"/>
</dbReference>
<dbReference type="Pfam" id="PF00480">
    <property type="entry name" value="ROK"/>
    <property type="match status" value="1"/>
</dbReference>
<evidence type="ECO:0000259" key="2">
    <source>
        <dbReference type="Pfam" id="PF01047"/>
    </source>
</evidence>
<feature type="domain" description="HTH marR-type" evidence="2">
    <location>
        <begin position="22"/>
        <end position="68"/>
    </location>
</feature>
<proteinExistence type="inferred from homology"/>
<dbReference type="AlphaFoldDB" id="A0A6I5NLL4"/>
<dbReference type="GO" id="GO:0003700">
    <property type="term" value="F:DNA-binding transcription factor activity"/>
    <property type="evidence" value="ECO:0007669"/>
    <property type="project" value="InterPro"/>
</dbReference>
<keyword evidence="4" id="KW-1185">Reference proteome</keyword>
<dbReference type="Gene3D" id="1.10.10.10">
    <property type="entry name" value="Winged helix-like DNA-binding domain superfamily/Winged helix DNA-binding domain"/>
    <property type="match status" value="1"/>
</dbReference>